<dbReference type="InterPro" id="IPR012929">
    <property type="entry name" value="Nucleoprot-TPR/MLP1-2_dom"/>
</dbReference>
<dbReference type="GO" id="GO:0005643">
    <property type="term" value="C:nuclear pore"/>
    <property type="evidence" value="ECO:0007669"/>
    <property type="project" value="TreeGrafter"/>
</dbReference>
<dbReference type="GO" id="GO:0017056">
    <property type="term" value="F:structural constituent of nuclear pore"/>
    <property type="evidence" value="ECO:0007669"/>
    <property type="project" value="TreeGrafter"/>
</dbReference>
<feature type="coiled-coil region" evidence="4">
    <location>
        <begin position="1684"/>
        <end position="1718"/>
    </location>
</feature>
<comment type="subcellular location">
    <subcellularLocation>
        <location evidence="1">Nucleus</location>
    </subcellularLocation>
</comment>
<feature type="coiled-coil region" evidence="4">
    <location>
        <begin position="927"/>
        <end position="1061"/>
    </location>
</feature>
<evidence type="ECO:0000256" key="4">
    <source>
        <dbReference type="SAM" id="Coils"/>
    </source>
</evidence>
<dbReference type="PANTHER" id="PTHR18898">
    <property type="entry name" value="NUCLEOPROTEIN TPR-RELATED"/>
    <property type="match status" value="1"/>
</dbReference>
<evidence type="ECO:0000313" key="9">
    <source>
        <dbReference type="EMBL" id="KAF5314858.1"/>
    </source>
</evidence>
<feature type="region of interest" description="Disordered" evidence="5">
    <location>
        <begin position="1"/>
        <end position="24"/>
    </location>
</feature>
<feature type="region of interest" description="Disordered" evidence="5">
    <location>
        <begin position="137"/>
        <end position="160"/>
    </location>
</feature>
<feature type="coiled-coil region" evidence="4">
    <location>
        <begin position="363"/>
        <end position="393"/>
    </location>
</feature>
<feature type="region of interest" description="Disordered" evidence="5">
    <location>
        <begin position="1083"/>
        <end position="1109"/>
    </location>
</feature>
<feature type="coiled-coil region" evidence="4">
    <location>
        <begin position="1312"/>
        <end position="1631"/>
    </location>
</feature>
<dbReference type="Gene3D" id="1.10.287.1490">
    <property type="match status" value="1"/>
</dbReference>
<proteinExistence type="predicted"/>
<evidence type="ECO:0000259" key="7">
    <source>
        <dbReference type="Pfam" id="PF25481"/>
    </source>
</evidence>
<dbReference type="Pfam" id="PF25481">
    <property type="entry name" value="Nucleoprot-TPR"/>
    <property type="match status" value="1"/>
</dbReference>
<keyword evidence="10" id="KW-1185">Reference proteome</keyword>
<dbReference type="InterPro" id="IPR057974">
    <property type="entry name" value="NUA/TPR/MLP1-2-like_dom"/>
</dbReference>
<feature type="compositionally biased region" description="Basic and acidic residues" evidence="5">
    <location>
        <begin position="138"/>
        <end position="160"/>
    </location>
</feature>
<name>A0A8H5B2J0_9AGAR</name>
<protein>
    <recommendedName>
        <fullName evidence="11">Nucleoprotein TPR/MLP1 domain-containing protein</fullName>
    </recommendedName>
</protein>
<feature type="coiled-coil region" evidence="4">
    <location>
        <begin position="1161"/>
        <end position="1188"/>
    </location>
</feature>
<dbReference type="Proteomes" id="UP000567179">
    <property type="component" value="Unassembled WGS sequence"/>
</dbReference>
<evidence type="ECO:0000259" key="8">
    <source>
        <dbReference type="Pfam" id="PF25785"/>
    </source>
</evidence>
<organism evidence="9 10">
    <name type="scientific">Psilocybe cf. subviscida</name>
    <dbReference type="NCBI Taxonomy" id="2480587"/>
    <lineage>
        <taxon>Eukaryota</taxon>
        <taxon>Fungi</taxon>
        <taxon>Dikarya</taxon>
        <taxon>Basidiomycota</taxon>
        <taxon>Agaricomycotina</taxon>
        <taxon>Agaricomycetes</taxon>
        <taxon>Agaricomycetidae</taxon>
        <taxon>Agaricales</taxon>
        <taxon>Agaricineae</taxon>
        <taxon>Strophariaceae</taxon>
        <taxon>Psilocybe</taxon>
    </lineage>
</organism>
<feature type="compositionally biased region" description="Low complexity" evidence="5">
    <location>
        <begin position="1751"/>
        <end position="1833"/>
    </location>
</feature>
<dbReference type="PANTHER" id="PTHR18898:SF2">
    <property type="entry name" value="NUCLEOPROTEIN TPR"/>
    <property type="match status" value="1"/>
</dbReference>
<sequence>MTLTTRRQSKAAAAAQDTDDEGDRHLNVAIPEDIDEDMLSSILPDLDFAAVSVNDILTLYRQLISQAVNLDSAERDRDEFRAELERKDIELDQALQDKESISKELETSAEAVHEELKKVKHERDHLAETNAVLQAKLTDLENMKSSSSHESDGLKRKVEDTEREKRDLVVVISRLKDESTQRDEEVQSLRASLKEARQEHQALESQVRELRSAETTTNFKLDSLSQHLQLAQGEAERAVSDLSTKTEEFTKYRRAKHTEVATLQASFDSLSQAHAAMEASYKALQSSHTSQSHQLTQSLSKVQELTVLLAEQESRYSSEANNLKRLISLMEDRESQAKSVVETFERDFDAIKERADRREAALVEETEKEKRAREVAEKRLEQLEQVLERVGRGEFPTPGGISAPSTPFRTPGTPGFVNDGMMGLSPTVAMASRTQRSGKTFTEVYADYVRLQEEYAKKCGEYDNMDRTLSSVLAQIEERAPILSQQRLEYERLKGEAQQLGSQLSQAIIQRDEQAKVAHDRGQKLAESAKENSMLQRQLEDLGRQIQNLLRDIARRDDPTIPSDEEMENLTVEPVSDTQTMITNNLVLFKSIDGLQNQNQRLLKIVRDLAGKMENEEREYREKMEHEQAEAVKEAHEAIQDLVSQLEKQKQHYETLIQGYVRERDSFRVMLARAEKGLPVQQVNGAAGEPMMLTSGDDSNLARELAEVQQQFENYKTETSFDSGRTRQDLVDAQREVSRLGAALAKSEAQVEFLQDRHRMHEEKFRIHSTNLEELNKRNRILQDQNVRMEIEGNRLTDELEMHMTRVEQLRNESANLRAEKKIWESVQGRLVEENRSLAMERSHLSDLMNNVQKMHSDLERSGENDRRRLESQLQMLESQTQDLRAQVVQERDAVRHISLQKELESKDLQARLDKSVSEMSKTRESLIEAQTSKRHLEEKIEDLTRQMQGNVEKLSVYERRPSTATNSMSVDQDGTREQQLEAEVAELRSALKMAEVDLAAAKTHRDQYQEISQSNETALASLNTTFDEYKSELKSLQDRLEQASSELATLRTQHNEAQKTFEAERVAWINDKKTLEDTIVDMSTSEKHSESNRSSREQELRSLEEQAKAAEERYSREIIAHAESMKSLDALKKDLASAHAASRQHMSAAETAQAKLVSSETSWTQQKENLDQELNDLKARCKDLSEHNTTLHQHLESVTAQAARIRQAADAPDQPIDGENADSTDARLGEMRSVVNYLRKEKGIVDLQLELSKRDNEILKSQVERITVTLQETRAALTEERERAIQNTQSAAQHAELVERINQLNILRESNATLRGECESASKKARDLENKLATLSQELDPAKEQARTAQAEANAMREQAKRLEAQAKMWQDRNSQLLSKYDRIDPAEVQALKDEIEKLKAENAETTKRFTDLMAKFNNLKEINNRNNGIANKNKATYEANRKNLEDQISTLKATIETLQTEITALKATQAAAPPEAPPTPAPSEDQLALITSLRAERDALLEEKENWSKVPAPAVAEPGASGQSLEQLDAEKEELRKKLDEATQKVENFKVQIQRLNGQNAGLMERSTALMKKAQEDAEKHKAALAEALEKANANAPPPADSVDMKRHIAELKAQEEKLKAEYEAELKARVESSVQEALKDRPAPPSDGTFTPEQQAAVDAAIETHKEAFNKDIEAAVERGRKEIEMRIKLKDSQLTRAQNRVKELEMQVNDWVNKGLVTLPVKQPSTPTATSSAAPVASGASASTTAAAAVPNAPNAKTTTTAPAKPGPTPAKLATPATSSATAPQANSAQARPNPAAAAAAAAAANNTALPRRPPAAGAAPARGGVPVRGRGGAARGGALRQMPQKPTGQQAAPSATPPTAPAAATPATGGVSIIGAANKRPHDDAAAGENSLAKRLKPNGAP</sequence>
<keyword evidence="3" id="KW-0539">Nucleus</keyword>
<evidence type="ECO:0000313" key="10">
    <source>
        <dbReference type="Proteomes" id="UP000567179"/>
    </source>
</evidence>
<reference evidence="9 10" key="1">
    <citation type="journal article" date="2020" name="ISME J.">
        <title>Uncovering the hidden diversity of litter-decomposition mechanisms in mushroom-forming fungi.</title>
        <authorList>
            <person name="Floudas D."/>
            <person name="Bentzer J."/>
            <person name="Ahren D."/>
            <person name="Johansson T."/>
            <person name="Persson P."/>
            <person name="Tunlid A."/>
        </authorList>
    </citation>
    <scope>NUCLEOTIDE SEQUENCE [LARGE SCALE GENOMIC DNA]</scope>
    <source>
        <strain evidence="9 10">CBS 101986</strain>
    </source>
</reference>
<feature type="region of interest" description="Disordered" evidence="5">
    <location>
        <begin position="1751"/>
        <end position="1907"/>
    </location>
</feature>
<gene>
    <name evidence="9" type="ORF">D9619_007083</name>
</gene>
<dbReference type="GO" id="GO:0006606">
    <property type="term" value="P:protein import into nucleus"/>
    <property type="evidence" value="ECO:0007669"/>
    <property type="project" value="InterPro"/>
</dbReference>
<dbReference type="Pfam" id="PF07926">
    <property type="entry name" value="TPR_MLP1_2"/>
    <property type="match status" value="1"/>
</dbReference>
<feature type="coiled-coil region" evidence="4">
    <location>
        <begin position="698"/>
        <end position="827"/>
    </location>
</feature>
<feature type="coiled-coil region" evidence="4">
    <location>
        <begin position="592"/>
        <end position="663"/>
    </location>
</feature>
<evidence type="ECO:0000256" key="1">
    <source>
        <dbReference type="ARBA" id="ARBA00004123"/>
    </source>
</evidence>
<keyword evidence="2 4" id="KW-0175">Coiled coil</keyword>
<dbReference type="OrthoDB" id="343070at2759"/>
<dbReference type="GO" id="GO:0006406">
    <property type="term" value="P:mRNA export from nucleus"/>
    <property type="evidence" value="ECO:0007669"/>
    <property type="project" value="TreeGrafter"/>
</dbReference>
<dbReference type="EMBL" id="JAACJJ010000043">
    <property type="protein sequence ID" value="KAF5314858.1"/>
    <property type="molecule type" value="Genomic_DNA"/>
</dbReference>
<accession>A0A8H5B2J0</accession>
<evidence type="ECO:0000256" key="5">
    <source>
        <dbReference type="SAM" id="MobiDB-lite"/>
    </source>
</evidence>
<comment type="caution">
    <text evidence="9">The sequence shown here is derived from an EMBL/GenBank/DDBJ whole genome shotgun (WGS) entry which is preliminary data.</text>
</comment>
<feature type="domain" description="Nucleoprotein TPR/MLP1-2" evidence="6">
    <location>
        <begin position="1072"/>
        <end position="1199"/>
    </location>
</feature>
<feature type="compositionally biased region" description="Basic and acidic residues" evidence="5">
    <location>
        <begin position="1085"/>
        <end position="1109"/>
    </location>
</feature>
<evidence type="ECO:0000259" key="6">
    <source>
        <dbReference type="Pfam" id="PF07926"/>
    </source>
</evidence>
<feature type="coiled-coil region" evidence="4">
    <location>
        <begin position="483"/>
        <end position="552"/>
    </location>
</feature>
<evidence type="ECO:0008006" key="11">
    <source>
        <dbReference type="Google" id="ProtNLM"/>
    </source>
</evidence>
<feature type="domain" description="Nucleoprotein TPR/MPL1" evidence="7">
    <location>
        <begin position="212"/>
        <end position="287"/>
    </location>
</feature>
<feature type="domain" description="NUA/TPR/MLP1-2-like" evidence="8">
    <location>
        <begin position="522"/>
        <end position="618"/>
    </location>
</feature>
<dbReference type="InterPro" id="IPR057577">
    <property type="entry name" value="Nucleoprot-TPR/MLP1_dom"/>
</dbReference>
<feature type="region of interest" description="Disordered" evidence="5">
    <location>
        <begin position="1203"/>
        <end position="1225"/>
    </location>
</feature>
<dbReference type="Pfam" id="PF25785">
    <property type="entry name" value="TPR"/>
    <property type="match status" value="1"/>
</dbReference>
<feature type="compositionally biased region" description="Low complexity" evidence="5">
    <location>
        <begin position="1203"/>
        <end position="1215"/>
    </location>
</feature>
<feature type="coiled-coil region" evidence="4">
    <location>
        <begin position="860"/>
        <end position="894"/>
    </location>
</feature>
<evidence type="ECO:0000256" key="2">
    <source>
        <dbReference type="ARBA" id="ARBA00023054"/>
    </source>
</evidence>
<evidence type="ECO:0000256" key="3">
    <source>
        <dbReference type="ARBA" id="ARBA00023242"/>
    </source>
</evidence>